<dbReference type="InterPro" id="IPR039538">
    <property type="entry name" value="BetI_C"/>
</dbReference>
<dbReference type="SUPFAM" id="SSF46689">
    <property type="entry name" value="Homeodomain-like"/>
    <property type="match status" value="1"/>
</dbReference>
<dbReference type="PRINTS" id="PR00455">
    <property type="entry name" value="HTHTETR"/>
</dbReference>
<dbReference type="InterPro" id="IPR036271">
    <property type="entry name" value="Tet_transcr_reg_TetR-rel_C_sf"/>
</dbReference>
<dbReference type="Pfam" id="PF13977">
    <property type="entry name" value="TetR_C_6"/>
    <property type="match status" value="1"/>
</dbReference>
<evidence type="ECO:0000256" key="1">
    <source>
        <dbReference type="ARBA" id="ARBA00022491"/>
    </source>
</evidence>
<dbReference type="Pfam" id="PF00440">
    <property type="entry name" value="TetR_N"/>
    <property type="match status" value="1"/>
</dbReference>
<evidence type="ECO:0000259" key="6">
    <source>
        <dbReference type="PROSITE" id="PS50977"/>
    </source>
</evidence>
<gene>
    <name evidence="7" type="primary">pksA</name>
    <name evidence="7" type="ordered locus">BSUW23_08785</name>
</gene>
<evidence type="ECO:0000256" key="4">
    <source>
        <dbReference type="ARBA" id="ARBA00023163"/>
    </source>
</evidence>
<dbReference type="HOGENOM" id="CLU_069356_15_10_9"/>
<keyword evidence="4" id="KW-0804">Transcription</keyword>
<proteinExistence type="predicted"/>
<evidence type="ECO:0000313" key="7">
    <source>
        <dbReference type="EMBL" id="ADM37803.1"/>
    </source>
</evidence>
<dbReference type="GO" id="GO:0003677">
    <property type="term" value="F:DNA binding"/>
    <property type="evidence" value="ECO:0007669"/>
    <property type="project" value="UniProtKB-UniRule"/>
</dbReference>
<protein>
    <submittedName>
        <fullName evidence="7">Putative transcriptional regulator</fullName>
    </submittedName>
</protein>
<dbReference type="InterPro" id="IPR001647">
    <property type="entry name" value="HTH_TetR"/>
</dbReference>
<dbReference type="Gene3D" id="1.10.357.10">
    <property type="entry name" value="Tetracycline Repressor, domain 2"/>
    <property type="match status" value="1"/>
</dbReference>
<feature type="DNA-binding region" description="H-T-H motif" evidence="5">
    <location>
        <begin position="53"/>
        <end position="72"/>
    </location>
</feature>
<name>E0TV32_BACSH</name>
<evidence type="ECO:0000256" key="2">
    <source>
        <dbReference type="ARBA" id="ARBA00023015"/>
    </source>
</evidence>
<sequence length="227" mass="26537">MFLQHNCIIKIALLFFSCYNKAMPKQIDHEKRRKEIAEATWRVILERGMEGASARNIAKEAGLSLGALRHYFSTQDELLVFAMKLVQEKVMARIKDITMRDVPPKEKVLHILLEIVPTNEETVREMEVWFAFTVYARHKKDMFDANHDGIYSGMRNLIAYLDEFDLLRQDADKDIEAERLYALIDGLALHAMLDPVRVNKDRIKRVIMQHVESICVKETYKTEERNP</sequence>
<keyword evidence="3 5" id="KW-0238">DNA-binding</keyword>
<reference evidence="7 8" key="2">
    <citation type="journal article" date="2011" name="Microbiology">
        <title>The genome sequence of Bacillus subtilis subsp. spizizenii W23: insights into speciation within the B. subtilis complex and into the history of B. subtilis genetics.</title>
        <authorList>
            <person name="Zeigler D.R."/>
        </authorList>
    </citation>
    <scope>NUCLEOTIDE SEQUENCE [LARGE SCALE GENOMIC DNA]</scope>
    <source>
        <strain evidence="8">ATCC 23059 / NRRL B-14472 / W23</strain>
    </source>
</reference>
<keyword evidence="1" id="KW-0678">Repressor</keyword>
<dbReference type="InterPro" id="IPR009057">
    <property type="entry name" value="Homeodomain-like_sf"/>
</dbReference>
<dbReference type="SUPFAM" id="SSF48498">
    <property type="entry name" value="Tetracyclin repressor-like, C-terminal domain"/>
    <property type="match status" value="1"/>
</dbReference>
<dbReference type="PROSITE" id="PS01081">
    <property type="entry name" value="HTH_TETR_1"/>
    <property type="match status" value="1"/>
</dbReference>
<reference key="1">
    <citation type="submission" date="2010-08" db="EMBL/GenBank/DDBJ databases">
        <authorList>
            <person name="Zeigler D.R."/>
        </authorList>
    </citation>
    <scope>NUCLEOTIDE SEQUENCE</scope>
    <source>
        <strain>W23</strain>
    </source>
</reference>
<dbReference type="PANTHER" id="PTHR47506:SF6">
    <property type="entry name" value="HTH-TYPE TRANSCRIPTIONAL REPRESSOR NEMR"/>
    <property type="match status" value="1"/>
</dbReference>
<dbReference type="Proteomes" id="UP000002233">
    <property type="component" value="Chromosome"/>
</dbReference>
<dbReference type="KEGG" id="bss:BSUW23_08785"/>
<dbReference type="PROSITE" id="PS50977">
    <property type="entry name" value="HTH_TETR_2"/>
    <property type="match status" value="1"/>
</dbReference>
<accession>E0TV32</accession>
<organism evidence="7 8">
    <name type="scientific">Bacillus spizizenii (strain ATCC 23059 / NRRL B-14472 / W23)</name>
    <name type="common">Bacillus subtilis subsp. spizizenii</name>
    <dbReference type="NCBI Taxonomy" id="655816"/>
    <lineage>
        <taxon>Bacteria</taxon>
        <taxon>Bacillati</taxon>
        <taxon>Bacillota</taxon>
        <taxon>Bacilli</taxon>
        <taxon>Bacillales</taxon>
        <taxon>Bacillaceae</taxon>
        <taxon>Bacillus</taxon>
    </lineage>
</organism>
<feature type="domain" description="HTH tetR-type" evidence="6">
    <location>
        <begin position="30"/>
        <end position="90"/>
    </location>
</feature>
<dbReference type="PANTHER" id="PTHR47506">
    <property type="entry name" value="TRANSCRIPTIONAL REGULATORY PROTEIN"/>
    <property type="match status" value="1"/>
</dbReference>
<keyword evidence="2" id="KW-0805">Transcription regulation</keyword>
<evidence type="ECO:0000256" key="3">
    <source>
        <dbReference type="ARBA" id="ARBA00023125"/>
    </source>
</evidence>
<evidence type="ECO:0000313" key="8">
    <source>
        <dbReference type="Proteomes" id="UP000002233"/>
    </source>
</evidence>
<evidence type="ECO:0000256" key="5">
    <source>
        <dbReference type="PROSITE-ProRule" id="PRU00335"/>
    </source>
</evidence>
<dbReference type="AlphaFoldDB" id="E0TV32"/>
<dbReference type="InterPro" id="IPR023772">
    <property type="entry name" value="DNA-bd_HTH_TetR-type_CS"/>
</dbReference>
<dbReference type="EMBL" id="CP002183">
    <property type="protein sequence ID" value="ADM37803.1"/>
    <property type="molecule type" value="Genomic_DNA"/>
</dbReference>